<sequence>MVLGMPWLARHDPTIDWEKHTVVRFGCCGAIESDGPVSAADTPNVARAAVSSWSTRSARAVTTPGVVDSKRVSGQGPDTSRTFSACVKFWELRHTAPPQGVEVTTKHRFPESMRQAVWTVANVQH</sequence>
<reference evidence="2" key="1">
    <citation type="submission" date="2017-03" db="EMBL/GenBank/DDBJ databases">
        <title>Phytopthora megakarya and P. palmivora, two closely related causual agents of cacao black pod achieved similar genome size and gene model numbers by different mechanisms.</title>
        <authorList>
            <person name="Ali S."/>
            <person name="Shao J."/>
            <person name="Larry D.J."/>
            <person name="Kronmiller B."/>
            <person name="Shen D."/>
            <person name="Strem M.D."/>
            <person name="Melnick R.L."/>
            <person name="Guiltinan M.J."/>
            <person name="Tyler B.M."/>
            <person name="Meinhardt L.W."/>
            <person name="Bailey B.A."/>
        </authorList>
    </citation>
    <scope>NUCLEOTIDE SEQUENCE [LARGE SCALE GENOMIC DNA]</scope>
    <source>
        <strain evidence="2">zdho120</strain>
    </source>
</reference>
<keyword evidence="1" id="KW-0548">Nucleotidyltransferase</keyword>
<evidence type="ECO:0000313" key="1">
    <source>
        <dbReference type="EMBL" id="OWZ07419.1"/>
    </source>
</evidence>
<keyword evidence="1" id="KW-0695">RNA-directed DNA polymerase</keyword>
<keyword evidence="2" id="KW-1185">Reference proteome</keyword>
<name>A0A225VQW8_9STRA</name>
<dbReference type="GO" id="GO:0003964">
    <property type="term" value="F:RNA-directed DNA polymerase activity"/>
    <property type="evidence" value="ECO:0007669"/>
    <property type="project" value="UniProtKB-KW"/>
</dbReference>
<comment type="caution">
    <text evidence="1">The sequence shown here is derived from an EMBL/GenBank/DDBJ whole genome shotgun (WGS) entry which is preliminary data.</text>
</comment>
<dbReference type="Proteomes" id="UP000198211">
    <property type="component" value="Unassembled WGS sequence"/>
</dbReference>
<dbReference type="OrthoDB" id="128646at2759"/>
<dbReference type="EMBL" id="NBNE01003548">
    <property type="protein sequence ID" value="OWZ07419.1"/>
    <property type="molecule type" value="Genomic_DNA"/>
</dbReference>
<gene>
    <name evidence="1" type="ORF">PHMEG_00020190</name>
</gene>
<dbReference type="AlphaFoldDB" id="A0A225VQW8"/>
<accession>A0A225VQW8</accession>
<protein>
    <submittedName>
        <fullName evidence="1">Reverse transcriptase</fullName>
    </submittedName>
</protein>
<organism evidence="1 2">
    <name type="scientific">Phytophthora megakarya</name>
    <dbReference type="NCBI Taxonomy" id="4795"/>
    <lineage>
        <taxon>Eukaryota</taxon>
        <taxon>Sar</taxon>
        <taxon>Stramenopiles</taxon>
        <taxon>Oomycota</taxon>
        <taxon>Peronosporomycetes</taxon>
        <taxon>Peronosporales</taxon>
        <taxon>Peronosporaceae</taxon>
        <taxon>Phytophthora</taxon>
    </lineage>
</organism>
<evidence type="ECO:0000313" key="2">
    <source>
        <dbReference type="Proteomes" id="UP000198211"/>
    </source>
</evidence>
<keyword evidence="1" id="KW-0808">Transferase</keyword>
<proteinExistence type="predicted"/>